<gene>
    <name evidence="2" type="ORF">VFPPC_10481</name>
</gene>
<comment type="caution">
    <text evidence="2">The sequence shown here is derived from an EMBL/GenBank/DDBJ whole genome shotgun (WGS) entry which is preliminary data.</text>
</comment>
<dbReference type="GO" id="GO:0008168">
    <property type="term" value="F:methyltransferase activity"/>
    <property type="evidence" value="ECO:0007669"/>
    <property type="project" value="UniProtKB-KW"/>
</dbReference>
<organism evidence="2 3">
    <name type="scientific">Pochonia chlamydosporia 170</name>
    <dbReference type="NCBI Taxonomy" id="1380566"/>
    <lineage>
        <taxon>Eukaryota</taxon>
        <taxon>Fungi</taxon>
        <taxon>Dikarya</taxon>
        <taxon>Ascomycota</taxon>
        <taxon>Pezizomycotina</taxon>
        <taxon>Sordariomycetes</taxon>
        <taxon>Hypocreomycetidae</taxon>
        <taxon>Hypocreales</taxon>
        <taxon>Clavicipitaceae</taxon>
        <taxon>Pochonia</taxon>
    </lineage>
</organism>
<dbReference type="RefSeq" id="XP_018137447.1">
    <property type="nucleotide sequence ID" value="XM_018288847.1"/>
</dbReference>
<keyword evidence="2" id="KW-0489">Methyltransferase</keyword>
<keyword evidence="3" id="KW-1185">Reference proteome</keyword>
<proteinExistence type="predicted"/>
<name>A0A179F2Q6_METCM</name>
<dbReference type="Proteomes" id="UP000078397">
    <property type="component" value="Unassembled WGS sequence"/>
</dbReference>
<evidence type="ECO:0000313" key="2">
    <source>
        <dbReference type="EMBL" id="OAQ59423.1"/>
    </source>
</evidence>
<dbReference type="OrthoDB" id="10258156at2759"/>
<dbReference type="PANTHER" id="PTHR12496">
    <property type="entry name" value="CGI-41 METHYLTRANSFERASE"/>
    <property type="match status" value="1"/>
</dbReference>
<evidence type="ECO:0000313" key="3">
    <source>
        <dbReference type="Proteomes" id="UP000078397"/>
    </source>
</evidence>
<dbReference type="Pfam" id="PF13679">
    <property type="entry name" value="Methyltransf_32"/>
    <property type="match status" value="1"/>
</dbReference>
<sequence>MITLPPSYDCIETYTADLCNFISSPLIRQITGGIHVNDSLIQDAWGSLPKEWTAWWSSWPDHRLAQQNLIDSIDEEAGAQMEMNEQLTKLVGDRPESLTEWLRSIKSLALPRKQRPGESVTLPESLTARMTPKKIAEVSRAAAYIHQVCQSKGINRVIDMGSGQGHLSIRLAYLFPDLKVLSIDGSKSQVAGSKATAAALNIPDSRLEHMEHWIDGSPALADCIEKWAEGESCILVGLHACGSLSEHMLRYFTTIPCIKALGVVGCCYNHIVPLSPSCPKGFPISSTMRKHKLTLSPTALMTGCQAPNNWGRQDTEGGQEEASSFAKRRLYRAILQKAFFDKGVKVRAVDGRWPGWGIRKGDVADFATFARRAMQYLNIDDSEISTEELVAYEERYGDCEGQIAILWALGSLCSKVVESAVAMDRYWFLKEQKAEEVDIIPIFDFKVSPRNFMIVAEKADS</sequence>
<protein>
    <submittedName>
        <fullName evidence="2">RNA small subunit methyltransferase</fullName>
    </submittedName>
</protein>
<dbReference type="GeneID" id="28852841"/>
<accession>A0A179F2Q6</accession>
<dbReference type="STRING" id="1380566.A0A179F2Q6"/>
<keyword evidence="2" id="KW-0808">Transferase</keyword>
<dbReference type="GO" id="GO:0032259">
    <property type="term" value="P:methylation"/>
    <property type="evidence" value="ECO:0007669"/>
    <property type="project" value="UniProtKB-KW"/>
</dbReference>
<dbReference type="InterPro" id="IPR025714">
    <property type="entry name" value="Methyltranfer_dom"/>
</dbReference>
<dbReference type="PANTHER" id="PTHR12496:SF0">
    <property type="entry name" value="METHYLTRANSFERASE DOMAIN-CONTAINING PROTEIN"/>
    <property type="match status" value="1"/>
</dbReference>
<dbReference type="KEGG" id="pchm:VFPPC_10481"/>
<feature type="domain" description="Methyltransferase" evidence="1">
    <location>
        <begin position="133"/>
        <end position="271"/>
    </location>
</feature>
<dbReference type="Gene3D" id="3.40.50.150">
    <property type="entry name" value="Vaccinia Virus protein VP39"/>
    <property type="match status" value="1"/>
</dbReference>
<dbReference type="InterPro" id="IPR029063">
    <property type="entry name" value="SAM-dependent_MTases_sf"/>
</dbReference>
<dbReference type="SUPFAM" id="SSF53335">
    <property type="entry name" value="S-adenosyl-L-methionine-dependent methyltransferases"/>
    <property type="match status" value="1"/>
</dbReference>
<reference evidence="2 3" key="1">
    <citation type="journal article" date="2016" name="PLoS Pathog.">
        <title>Biosynthesis of antibiotic leucinostatins in bio-control fungus Purpureocillium lilacinum and their inhibition on phytophthora revealed by genome mining.</title>
        <authorList>
            <person name="Wang G."/>
            <person name="Liu Z."/>
            <person name="Lin R."/>
            <person name="Li E."/>
            <person name="Mao Z."/>
            <person name="Ling J."/>
            <person name="Yang Y."/>
            <person name="Yin W.B."/>
            <person name="Xie B."/>
        </authorList>
    </citation>
    <scope>NUCLEOTIDE SEQUENCE [LARGE SCALE GENOMIC DNA]</scope>
    <source>
        <strain evidence="2">170</strain>
    </source>
</reference>
<dbReference type="InterPro" id="IPR052220">
    <property type="entry name" value="METTL25"/>
</dbReference>
<dbReference type="AlphaFoldDB" id="A0A179F2Q6"/>
<evidence type="ECO:0000259" key="1">
    <source>
        <dbReference type="Pfam" id="PF13679"/>
    </source>
</evidence>
<dbReference type="EMBL" id="LSBJ02000011">
    <property type="protein sequence ID" value="OAQ59423.1"/>
    <property type="molecule type" value="Genomic_DNA"/>
</dbReference>